<sequence>MRRANTDSDSIICDPSKDCCSLQPFKDCIQLNGEICIWIRKEMQWKAQQQVDVDESTARRVAENGFADSIRYG</sequence>
<protein>
    <submittedName>
        <fullName evidence="1">Uncharacterized protein</fullName>
    </submittedName>
</protein>
<evidence type="ECO:0000313" key="1">
    <source>
        <dbReference type="EMBL" id="EGO21145.1"/>
    </source>
</evidence>
<dbReference type="HOGENOM" id="CLU_2706342_0_0_1"/>
<dbReference type="RefSeq" id="XP_007322102.1">
    <property type="nucleotide sequence ID" value="XM_007322040.1"/>
</dbReference>
<dbReference type="GeneID" id="18811894"/>
<dbReference type="EMBL" id="GL945439">
    <property type="protein sequence ID" value="EGO21145.1"/>
    <property type="molecule type" value="Genomic_DNA"/>
</dbReference>
<dbReference type="AlphaFoldDB" id="F8P6S9"/>
<dbReference type="Proteomes" id="UP000008064">
    <property type="component" value="Unassembled WGS sequence"/>
</dbReference>
<reference evidence="2" key="1">
    <citation type="journal article" date="2011" name="Science">
        <title>The plant cell wall-decomposing machinery underlies the functional diversity of forest fungi.</title>
        <authorList>
            <person name="Eastwood D.C."/>
            <person name="Floudas D."/>
            <person name="Binder M."/>
            <person name="Majcherczyk A."/>
            <person name="Schneider P."/>
            <person name="Aerts A."/>
            <person name="Asiegbu F.O."/>
            <person name="Baker S.E."/>
            <person name="Barry K."/>
            <person name="Bendiksby M."/>
            <person name="Blumentritt M."/>
            <person name="Coutinho P.M."/>
            <person name="Cullen D."/>
            <person name="de Vries R.P."/>
            <person name="Gathman A."/>
            <person name="Goodell B."/>
            <person name="Henrissat B."/>
            <person name="Ihrmark K."/>
            <person name="Kauserud H."/>
            <person name="Kohler A."/>
            <person name="LaButti K."/>
            <person name="Lapidus A."/>
            <person name="Lavin J.L."/>
            <person name="Lee Y.-H."/>
            <person name="Lindquist E."/>
            <person name="Lilly W."/>
            <person name="Lucas S."/>
            <person name="Morin E."/>
            <person name="Murat C."/>
            <person name="Oguiza J.A."/>
            <person name="Park J."/>
            <person name="Pisabarro A.G."/>
            <person name="Riley R."/>
            <person name="Rosling A."/>
            <person name="Salamov A."/>
            <person name="Schmidt O."/>
            <person name="Schmutz J."/>
            <person name="Skrede I."/>
            <person name="Stenlid J."/>
            <person name="Wiebenga A."/>
            <person name="Xie X."/>
            <person name="Kuees U."/>
            <person name="Hibbett D.S."/>
            <person name="Hoffmeister D."/>
            <person name="Hoegberg N."/>
            <person name="Martin F."/>
            <person name="Grigoriev I.V."/>
            <person name="Watkinson S.C."/>
        </authorList>
    </citation>
    <scope>NUCLEOTIDE SEQUENCE [LARGE SCALE GENOMIC DNA]</scope>
    <source>
        <strain evidence="2">S7.9</strain>
    </source>
</reference>
<organism evidence="2">
    <name type="scientific">Serpula lacrymans var. lacrymans (strain S7.9)</name>
    <name type="common">Dry rot fungus</name>
    <dbReference type="NCBI Taxonomy" id="578457"/>
    <lineage>
        <taxon>Eukaryota</taxon>
        <taxon>Fungi</taxon>
        <taxon>Dikarya</taxon>
        <taxon>Basidiomycota</taxon>
        <taxon>Agaricomycotina</taxon>
        <taxon>Agaricomycetes</taxon>
        <taxon>Agaricomycetidae</taxon>
        <taxon>Boletales</taxon>
        <taxon>Coniophorineae</taxon>
        <taxon>Serpulaceae</taxon>
        <taxon>Serpula</taxon>
    </lineage>
</organism>
<accession>F8P6S9</accession>
<name>F8P6S9_SERL9</name>
<gene>
    <name evidence="1" type="ORF">SERLADRAFT_398510</name>
</gene>
<proteinExistence type="predicted"/>
<evidence type="ECO:0000313" key="2">
    <source>
        <dbReference type="Proteomes" id="UP000008064"/>
    </source>
</evidence>
<dbReference type="KEGG" id="sla:SERLADRAFT_398510"/>